<comment type="caution">
    <text evidence="2">The sequence shown here is derived from an EMBL/GenBank/DDBJ whole genome shotgun (WGS) entry which is preliminary data.</text>
</comment>
<name>A0A939KK46_9CLOT</name>
<evidence type="ECO:0000313" key="3">
    <source>
        <dbReference type="Proteomes" id="UP000664218"/>
    </source>
</evidence>
<protein>
    <submittedName>
        <fullName evidence="2">Uncharacterized protein</fullName>
    </submittedName>
</protein>
<keyword evidence="3" id="KW-1185">Reference proteome</keyword>
<dbReference type="RefSeq" id="WP_207600369.1">
    <property type="nucleotide sequence ID" value="NZ_JAFNJU010000010.1"/>
</dbReference>
<evidence type="ECO:0000313" key="2">
    <source>
        <dbReference type="EMBL" id="MBO1265843.1"/>
    </source>
</evidence>
<evidence type="ECO:0000256" key="1">
    <source>
        <dbReference type="SAM" id="MobiDB-lite"/>
    </source>
</evidence>
<dbReference type="AlphaFoldDB" id="A0A939KK46"/>
<dbReference type="Proteomes" id="UP000664218">
    <property type="component" value="Unassembled WGS sequence"/>
</dbReference>
<gene>
    <name evidence="2" type="ORF">J3A84_12455</name>
</gene>
<accession>A0A939KK46</accession>
<sequence>MSVEKNENKEQKPKFYEAPESGTIRQEIDPSQPEGAAKDDAKSAPSEAPESGTMREK</sequence>
<organism evidence="2 3">
    <name type="scientific">Proteiniclasticum aestuarii</name>
    <dbReference type="NCBI Taxonomy" id="2817862"/>
    <lineage>
        <taxon>Bacteria</taxon>
        <taxon>Bacillati</taxon>
        <taxon>Bacillota</taxon>
        <taxon>Clostridia</taxon>
        <taxon>Eubacteriales</taxon>
        <taxon>Clostridiaceae</taxon>
        <taxon>Proteiniclasticum</taxon>
    </lineage>
</organism>
<proteinExistence type="predicted"/>
<reference evidence="2" key="1">
    <citation type="submission" date="2021-03" db="EMBL/GenBank/DDBJ databases">
        <title>Proteiniclasticum marinus sp. nov., isolated from tidal flat sediment.</title>
        <authorList>
            <person name="Namirimu T."/>
            <person name="Yang J.-A."/>
            <person name="Yang S.-H."/>
            <person name="Kim Y.-J."/>
            <person name="Kwon K.K."/>
        </authorList>
    </citation>
    <scope>NUCLEOTIDE SEQUENCE</scope>
    <source>
        <strain evidence="2">SCR006</strain>
    </source>
</reference>
<feature type="compositionally biased region" description="Basic and acidic residues" evidence="1">
    <location>
        <begin position="1"/>
        <end position="17"/>
    </location>
</feature>
<dbReference type="EMBL" id="JAFNJU010000010">
    <property type="protein sequence ID" value="MBO1265843.1"/>
    <property type="molecule type" value="Genomic_DNA"/>
</dbReference>
<feature type="region of interest" description="Disordered" evidence="1">
    <location>
        <begin position="1"/>
        <end position="57"/>
    </location>
</feature>